<evidence type="ECO:0000259" key="6">
    <source>
        <dbReference type="Pfam" id="PF01370"/>
    </source>
</evidence>
<gene>
    <name evidence="7" type="ORF">N5J77_08010</name>
</gene>
<evidence type="ECO:0000256" key="2">
    <source>
        <dbReference type="ARBA" id="ARBA00007637"/>
    </source>
</evidence>
<feature type="domain" description="NAD-dependent epimerase/dehydratase" evidence="6">
    <location>
        <begin position="4"/>
        <end position="237"/>
    </location>
</feature>
<evidence type="ECO:0000256" key="5">
    <source>
        <dbReference type="ARBA" id="ARBA00033067"/>
    </source>
</evidence>
<dbReference type="InterPro" id="IPR001509">
    <property type="entry name" value="Epimerase_deHydtase"/>
</dbReference>
<dbReference type="Proteomes" id="UP001162318">
    <property type="component" value="Unassembled WGS sequence"/>
</dbReference>
<sequence length="312" mass="32758">MGHVLVVGAAGFIGRHTVEALLASGRSVVAMDIKSLPPGTFPHEDRLSWATGPADDRAALAVALNGCSHVVYLISGSLPATANAHIAHEVQHHVAEALGVAEFCDDQGVQSFIFASSGGTVYGIDSEDPIVETAPTKPRNAYGVSKLAIEHYLRLIGAMRSMRTLSLRISNPYGVGQVARRAQGFIAAAMHAACSDQTLSIWGDGSVIRDYVYVSDVADAIAAALDYQGAADVINIGSGCGYDQKDIIGGIEAVSGRKIDVEFSPSRVIDVRSNVLSVARAAQELDWRAGVGLSEGLSRTWAWWQSGAAATA</sequence>
<evidence type="ECO:0000256" key="3">
    <source>
        <dbReference type="ARBA" id="ARBA00018569"/>
    </source>
</evidence>
<proteinExistence type="inferred from homology"/>
<evidence type="ECO:0000256" key="1">
    <source>
        <dbReference type="ARBA" id="ARBA00004947"/>
    </source>
</evidence>
<evidence type="ECO:0000313" key="8">
    <source>
        <dbReference type="Proteomes" id="UP001162318"/>
    </source>
</evidence>
<comment type="caution">
    <text evidence="7">The sequence shown here is derived from an EMBL/GenBank/DDBJ whole genome shotgun (WGS) entry which is preliminary data.</text>
</comment>
<dbReference type="EMBL" id="JAOCKX010000008">
    <property type="protein sequence ID" value="MDH2131065.1"/>
    <property type="molecule type" value="Genomic_DNA"/>
</dbReference>
<accession>A0AA42WSY6</accession>
<dbReference type="PANTHER" id="PTHR43725:SF53">
    <property type="entry name" value="UDP-ARABINOSE 4-EPIMERASE 1"/>
    <property type="match status" value="1"/>
</dbReference>
<organism evidence="7 8">
    <name type="scientific">Sphingobium yanoikuyae</name>
    <name type="common">Sphingomonas yanoikuyae</name>
    <dbReference type="NCBI Taxonomy" id="13690"/>
    <lineage>
        <taxon>Bacteria</taxon>
        <taxon>Pseudomonadati</taxon>
        <taxon>Pseudomonadota</taxon>
        <taxon>Alphaproteobacteria</taxon>
        <taxon>Sphingomonadales</taxon>
        <taxon>Sphingomonadaceae</taxon>
        <taxon>Sphingobium</taxon>
    </lineage>
</organism>
<dbReference type="SUPFAM" id="SSF51735">
    <property type="entry name" value="NAD(P)-binding Rossmann-fold domains"/>
    <property type="match status" value="1"/>
</dbReference>
<dbReference type="Pfam" id="PF01370">
    <property type="entry name" value="Epimerase"/>
    <property type="match status" value="1"/>
</dbReference>
<dbReference type="PANTHER" id="PTHR43725">
    <property type="entry name" value="UDP-GLUCOSE 4-EPIMERASE"/>
    <property type="match status" value="1"/>
</dbReference>
<dbReference type="Gene3D" id="3.40.50.720">
    <property type="entry name" value="NAD(P)-binding Rossmann-like Domain"/>
    <property type="match status" value="1"/>
</dbReference>
<evidence type="ECO:0000313" key="7">
    <source>
        <dbReference type="EMBL" id="MDH2131065.1"/>
    </source>
</evidence>
<comment type="pathway">
    <text evidence="1">Carbohydrate metabolism; galactose metabolism.</text>
</comment>
<dbReference type="RefSeq" id="WP_279728116.1">
    <property type="nucleotide sequence ID" value="NZ_JAOCKX010000008.1"/>
</dbReference>
<evidence type="ECO:0000256" key="4">
    <source>
        <dbReference type="ARBA" id="ARBA00031367"/>
    </source>
</evidence>
<comment type="similarity">
    <text evidence="2">Belongs to the NAD(P)-dependent epimerase/dehydratase family.</text>
</comment>
<protein>
    <recommendedName>
        <fullName evidence="3">UDP-glucose 4-epimerase</fullName>
    </recommendedName>
    <alternativeName>
        <fullName evidence="5">Galactowaldenase</fullName>
    </alternativeName>
    <alternativeName>
        <fullName evidence="4">UDP-galactose 4-epimerase</fullName>
    </alternativeName>
</protein>
<dbReference type="InterPro" id="IPR036291">
    <property type="entry name" value="NAD(P)-bd_dom_sf"/>
</dbReference>
<name>A0AA42WSY6_SPHYA</name>
<dbReference type="AlphaFoldDB" id="A0AA42WSY6"/>
<reference evidence="7" key="1">
    <citation type="submission" date="2022-09" db="EMBL/GenBank/DDBJ databases">
        <title>Intensive care unit water sources are persistently colonized with multi-drug resistant bacteria and are the site of extensive horizontal gene transfer of antibiotic resistance genes.</title>
        <authorList>
            <person name="Diorio-Toth L."/>
        </authorList>
    </citation>
    <scope>NUCLEOTIDE SEQUENCE</scope>
    <source>
        <strain evidence="7">GD03659</strain>
    </source>
</reference>